<evidence type="ECO:0008006" key="2">
    <source>
        <dbReference type="Google" id="ProtNLM"/>
    </source>
</evidence>
<dbReference type="Pfam" id="PF11376">
    <property type="entry name" value="DUF3179"/>
    <property type="match status" value="1"/>
</dbReference>
<dbReference type="InterPro" id="IPR021516">
    <property type="entry name" value="DUF3179"/>
</dbReference>
<name>A0A3B1CSR8_9ZZZZ</name>
<organism evidence="1">
    <name type="scientific">hydrothermal vent metagenome</name>
    <dbReference type="NCBI Taxonomy" id="652676"/>
    <lineage>
        <taxon>unclassified sequences</taxon>
        <taxon>metagenomes</taxon>
        <taxon>ecological metagenomes</taxon>
    </lineage>
</organism>
<sequence>GTNPYLGYDDIDQTPFMFNGETDDRLPPNEKVIGIKESGFVKAYPYSITTKKRVINDELNGRYFVIFHSKGTVSALDSKFIMDSKDVGSTGVFIAVLDGKKLTFEYSGGKFMDIETSSIWDITGKAVMGTLRGKQLKKINSGDYFAFAWFAFNPDSKVYKE</sequence>
<feature type="non-terminal residue" evidence="1">
    <location>
        <position position="1"/>
    </location>
</feature>
<reference evidence="1" key="1">
    <citation type="submission" date="2018-06" db="EMBL/GenBank/DDBJ databases">
        <authorList>
            <person name="Zhirakovskaya E."/>
        </authorList>
    </citation>
    <scope>NUCLEOTIDE SEQUENCE</scope>
</reference>
<dbReference type="EMBL" id="UOGD01000307">
    <property type="protein sequence ID" value="VAX25720.1"/>
    <property type="molecule type" value="Genomic_DNA"/>
</dbReference>
<proteinExistence type="predicted"/>
<protein>
    <recommendedName>
        <fullName evidence="2">DUF3179 domain-containing protein</fullName>
    </recommendedName>
</protein>
<evidence type="ECO:0000313" key="1">
    <source>
        <dbReference type="EMBL" id="VAX25720.1"/>
    </source>
</evidence>
<accession>A0A3B1CSR8</accession>
<gene>
    <name evidence="1" type="ORF">MNBD_IGNAVI01-1319</name>
</gene>
<dbReference type="AlphaFoldDB" id="A0A3B1CSR8"/>